<dbReference type="InterPro" id="IPR011990">
    <property type="entry name" value="TPR-like_helical_dom_sf"/>
</dbReference>
<dbReference type="AlphaFoldDB" id="A0AAD2FY88"/>
<comment type="caution">
    <text evidence="5">The sequence shown here is derived from an EMBL/GenBank/DDBJ whole genome shotgun (WGS) entry which is preliminary data.</text>
</comment>
<evidence type="ECO:0008006" key="7">
    <source>
        <dbReference type="Google" id="ProtNLM"/>
    </source>
</evidence>
<dbReference type="PROSITE" id="PS50005">
    <property type="entry name" value="TPR"/>
    <property type="match status" value="1"/>
</dbReference>
<dbReference type="PANTHER" id="PTHR45641:SF19">
    <property type="entry name" value="NEPHROCYSTIN-3"/>
    <property type="match status" value="1"/>
</dbReference>
<feature type="region of interest" description="Disordered" evidence="4">
    <location>
        <begin position="238"/>
        <end position="285"/>
    </location>
</feature>
<dbReference type="PANTHER" id="PTHR45641">
    <property type="entry name" value="TETRATRICOPEPTIDE REPEAT PROTEIN (AFU_ORTHOLOGUE AFUA_6G03870)"/>
    <property type="match status" value="1"/>
</dbReference>
<dbReference type="Pfam" id="PF13424">
    <property type="entry name" value="TPR_12"/>
    <property type="match status" value="1"/>
</dbReference>
<evidence type="ECO:0000256" key="4">
    <source>
        <dbReference type="SAM" id="MobiDB-lite"/>
    </source>
</evidence>
<evidence type="ECO:0000256" key="1">
    <source>
        <dbReference type="ARBA" id="ARBA00022737"/>
    </source>
</evidence>
<feature type="region of interest" description="Disordered" evidence="4">
    <location>
        <begin position="303"/>
        <end position="336"/>
    </location>
</feature>
<dbReference type="SUPFAM" id="SSF48452">
    <property type="entry name" value="TPR-like"/>
    <property type="match status" value="1"/>
</dbReference>
<keyword evidence="6" id="KW-1185">Reference proteome</keyword>
<dbReference type="EMBL" id="CAKOGP040001936">
    <property type="protein sequence ID" value="CAJ1957086.1"/>
    <property type="molecule type" value="Genomic_DNA"/>
</dbReference>
<reference evidence="5" key="1">
    <citation type="submission" date="2023-08" db="EMBL/GenBank/DDBJ databases">
        <authorList>
            <person name="Audoor S."/>
            <person name="Bilcke G."/>
        </authorList>
    </citation>
    <scope>NUCLEOTIDE SEQUENCE</scope>
</reference>
<gene>
    <name evidence="5" type="ORF">CYCCA115_LOCUS16539</name>
</gene>
<name>A0AAD2FY88_9STRA</name>
<feature type="region of interest" description="Disordered" evidence="4">
    <location>
        <begin position="13"/>
        <end position="66"/>
    </location>
</feature>
<keyword evidence="2 3" id="KW-0802">TPR repeat</keyword>
<feature type="compositionally biased region" description="Low complexity" evidence="4">
    <location>
        <begin position="247"/>
        <end position="258"/>
    </location>
</feature>
<evidence type="ECO:0000313" key="5">
    <source>
        <dbReference type="EMBL" id="CAJ1957086.1"/>
    </source>
</evidence>
<organism evidence="5 6">
    <name type="scientific">Cylindrotheca closterium</name>
    <dbReference type="NCBI Taxonomy" id="2856"/>
    <lineage>
        <taxon>Eukaryota</taxon>
        <taxon>Sar</taxon>
        <taxon>Stramenopiles</taxon>
        <taxon>Ochrophyta</taxon>
        <taxon>Bacillariophyta</taxon>
        <taxon>Bacillariophyceae</taxon>
        <taxon>Bacillariophycidae</taxon>
        <taxon>Bacillariales</taxon>
        <taxon>Bacillariaceae</taxon>
        <taxon>Cylindrotheca</taxon>
    </lineage>
</organism>
<feature type="compositionally biased region" description="Basic and acidic residues" evidence="4">
    <location>
        <begin position="454"/>
        <end position="464"/>
    </location>
</feature>
<keyword evidence="1" id="KW-0677">Repeat</keyword>
<protein>
    <recommendedName>
        <fullName evidence="7">Kinesin light chain</fullName>
    </recommendedName>
</protein>
<feature type="compositionally biased region" description="Polar residues" evidence="4">
    <location>
        <begin position="16"/>
        <end position="38"/>
    </location>
</feature>
<feature type="compositionally biased region" description="Gly residues" evidence="4">
    <location>
        <begin position="41"/>
        <end position="54"/>
    </location>
</feature>
<dbReference type="InterPro" id="IPR019734">
    <property type="entry name" value="TPR_rpt"/>
</dbReference>
<evidence type="ECO:0000313" key="6">
    <source>
        <dbReference type="Proteomes" id="UP001295423"/>
    </source>
</evidence>
<accession>A0AAD2FY88</accession>
<sequence length="464" mass="51689">MYRSVLRRHASRILSEGSTHRQSLIHRSSTTSRFSRALSTKGGGGGGGCGGGGNKNHPKEKFPMPDRDKEMHLASIQSDITELYKQGNFPEALKISKKLLKETEAHFGRDHPATASAYNNLGLMQKLLGDFGEARQHYSRAMRIYGKVVGRDHASYAMTLHNLGTLSKSQIHFDTSLKATERLSLVEQALEQLEEAWEIRKVELGEEHPLTVASRSGYGSTLAAQVLHQHKLVELKPDDDSISLSQSTTSTTTAATTTEGESSDEFKSKPKSQHQQRRYVALGPQTVTDKGWNAAEEHLRESLVTSIYNPRGRSVQQKGNKKKKKQPKKQSKKEDIASEIETLSAAAAAQNLAVFLKSRAMTEVPYNEDRLQEAHALYSQVEYVRTQLLPEKHPDLYATKYSLAELLEAMGEEDKANALRQEIVDTYDPPSEEELAKQEADEKEEESSSPDMVVKIDKTMASKP</sequence>
<evidence type="ECO:0000256" key="3">
    <source>
        <dbReference type="PROSITE-ProRule" id="PRU00339"/>
    </source>
</evidence>
<feature type="compositionally biased region" description="Basic and acidic residues" evidence="4">
    <location>
        <begin position="57"/>
        <end position="66"/>
    </location>
</feature>
<dbReference type="Gene3D" id="1.25.40.10">
    <property type="entry name" value="Tetratricopeptide repeat domain"/>
    <property type="match status" value="2"/>
</dbReference>
<feature type="compositionally biased region" description="Basic residues" evidence="4">
    <location>
        <begin position="319"/>
        <end position="331"/>
    </location>
</feature>
<dbReference type="SMART" id="SM00028">
    <property type="entry name" value="TPR"/>
    <property type="match status" value="1"/>
</dbReference>
<dbReference type="Proteomes" id="UP001295423">
    <property type="component" value="Unassembled WGS sequence"/>
</dbReference>
<proteinExistence type="predicted"/>
<feature type="repeat" description="TPR" evidence="3">
    <location>
        <begin position="115"/>
        <end position="148"/>
    </location>
</feature>
<evidence type="ECO:0000256" key="2">
    <source>
        <dbReference type="ARBA" id="ARBA00022803"/>
    </source>
</evidence>
<feature type="region of interest" description="Disordered" evidence="4">
    <location>
        <begin position="426"/>
        <end position="464"/>
    </location>
</feature>
<dbReference type="Pfam" id="PF13374">
    <property type="entry name" value="TPR_10"/>
    <property type="match status" value="1"/>
</dbReference>